<dbReference type="RefSeq" id="WP_052898948.1">
    <property type="nucleotide sequence ID" value="NZ_JRXE01000010.1"/>
</dbReference>
<dbReference type="NCBIfam" id="NF002921">
    <property type="entry name" value="PRK03545.1"/>
    <property type="match status" value="1"/>
</dbReference>
<evidence type="ECO:0000256" key="5">
    <source>
        <dbReference type="ARBA" id="ARBA00023136"/>
    </source>
</evidence>
<feature type="transmembrane region" description="Helical" evidence="6">
    <location>
        <begin position="274"/>
        <end position="294"/>
    </location>
</feature>
<comment type="caution">
    <text evidence="8">The sequence shown here is derived from an EMBL/GenBank/DDBJ whole genome shotgun (WGS) entry which is preliminary data.</text>
</comment>
<comment type="subcellular location">
    <subcellularLocation>
        <location evidence="1">Cell membrane</location>
        <topology evidence="1">Multi-pass membrane protein</topology>
    </subcellularLocation>
</comment>
<dbReference type="SUPFAM" id="SSF103473">
    <property type="entry name" value="MFS general substrate transporter"/>
    <property type="match status" value="1"/>
</dbReference>
<dbReference type="Pfam" id="PF07690">
    <property type="entry name" value="MFS_1"/>
    <property type="match status" value="1"/>
</dbReference>
<dbReference type="Proteomes" id="UP000036851">
    <property type="component" value="Unassembled WGS sequence"/>
</dbReference>
<dbReference type="InterPro" id="IPR036259">
    <property type="entry name" value="MFS_trans_sf"/>
</dbReference>
<dbReference type="InterPro" id="IPR011701">
    <property type="entry name" value="MFS"/>
</dbReference>
<protein>
    <submittedName>
        <fullName evidence="8">Arabinose transporter</fullName>
    </submittedName>
</protein>
<dbReference type="GO" id="GO:0005886">
    <property type="term" value="C:plasma membrane"/>
    <property type="evidence" value="ECO:0007669"/>
    <property type="project" value="UniProtKB-SubCell"/>
</dbReference>
<proteinExistence type="predicted"/>
<evidence type="ECO:0000313" key="9">
    <source>
        <dbReference type="EMBL" id="KOC93637.1"/>
    </source>
</evidence>
<reference evidence="10 11" key="1">
    <citation type="journal article" date="2015" name="Int. J. Syst. Evol. Microbiol.">
        <title>Erwinia iniecta sp. nov., isolated from Russian wheat aphids (Diuraphis noxia).</title>
        <authorList>
            <person name="Campillo T."/>
            <person name="Luna E."/>
            <person name="Portier P."/>
            <person name="Fischer-Le Saux M."/>
            <person name="Lapitan N."/>
            <person name="Tisserat N.A."/>
            <person name="Leach J.E."/>
        </authorList>
    </citation>
    <scope>NUCLEOTIDE SEQUENCE [LARGE SCALE GENOMIC DNA]</scope>
    <source>
        <strain evidence="8 11">B120</strain>
        <strain evidence="9 10">B149</strain>
    </source>
</reference>
<feature type="transmembrane region" description="Helical" evidence="6">
    <location>
        <begin position="80"/>
        <end position="100"/>
    </location>
</feature>
<dbReference type="EMBL" id="JRXF01000012">
    <property type="protein sequence ID" value="KOC93637.1"/>
    <property type="molecule type" value="Genomic_DNA"/>
</dbReference>
<feature type="transmembrane region" description="Helical" evidence="6">
    <location>
        <begin position="334"/>
        <end position="353"/>
    </location>
</feature>
<feature type="transmembrane region" description="Helical" evidence="6">
    <location>
        <begin position="165"/>
        <end position="186"/>
    </location>
</feature>
<evidence type="ECO:0000313" key="8">
    <source>
        <dbReference type="EMBL" id="KOC90484.1"/>
    </source>
</evidence>
<feature type="transmembrane region" description="Helical" evidence="6">
    <location>
        <begin position="140"/>
        <end position="159"/>
    </location>
</feature>
<feature type="transmembrane region" description="Helical" evidence="6">
    <location>
        <begin position="106"/>
        <end position="128"/>
    </location>
</feature>
<feature type="transmembrane region" description="Helical" evidence="6">
    <location>
        <begin position="245"/>
        <end position="267"/>
    </location>
</feature>
<keyword evidence="3 6" id="KW-0812">Transmembrane</keyword>
<feature type="transmembrane region" description="Helical" evidence="6">
    <location>
        <begin position="211"/>
        <end position="233"/>
    </location>
</feature>
<dbReference type="PANTHER" id="PTHR43124:SF4">
    <property type="entry name" value="SUGAR EFFLUX TRANSPORTER"/>
    <property type="match status" value="1"/>
</dbReference>
<evidence type="ECO:0000313" key="11">
    <source>
        <dbReference type="Proteomes" id="UP000037088"/>
    </source>
</evidence>
<evidence type="ECO:0000313" key="10">
    <source>
        <dbReference type="Proteomes" id="UP000036851"/>
    </source>
</evidence>
<gene>
    <name evidence="8" type="ORF">NG42_08950</name>
    <name evidence="9" type="ORF">NG43_09110</name>
</gene>
<evidence type="ECO:0000256" key="3">
    <source>
        <dbReference type="ARBA" id="ARBA00022692"/>
    </source>
</evidence>
<keyword evidence="2" id="KW-1003">Cell membrane</keyword>
<dbReference type="CDD" id="cd17324">
    <property type="entry name" value="MFS_NepI_like"/>
    <property type="match status" value="1"/>
</dbReference>
<dbReference type="OrthoDB" id="9788453at2"/>
<keyword evidence="11" id="KW-1185">Reference proteome</keyword>
<organism evidence="8 11">
    <name type="scientific">Winslowiella iniecta</name>
    <dbReference type="NCBI Taxonomy" id="1560201"/>
    <lineage>
        <taxon>Bacteria</taxon>
        <taxon>Pseudomonadati</taxon>
        <taxon>Pseudomonadota</taxon>
        <taxon>Gammaproteobacteria</taxon>
        <taxon>Enterobacterales</taxon>
        <taxon>Erwiniaceae</taxon>
        <taxon>Winslowiella</taxon>
    </lineage>
</organism>
<evidence type="ECO:0000256" key="6">
    <source>
        <dbReference type="SAM" id="Phobius"/>
    </source>
</evidence>
<dbReference type="PROSITE" id="PS50850">
    <property type="entry name" value="MFS"/>
    <property type="match status" value="1"/>
</dbReference>
<feature type="transmembrane region" description="Helical" evidence="6">
    <location>
        <begin position="12"/>
        <end position="32"/>
    </location>
</feature>
<dbReference type="AlphaFoldDB" id="A0A0L7T507"/>
<dbReference type="PATRIC" id="fig|1560201.3.peg.1901"/>
<dbReference type="GO" id="GO:0022857">
    <property type="term" value="F:transmembrane transporter activity"/>
    <property type="evidence" value="ECO:0007669"/>
    <property type="project" value="InterPro"/>
</dbReference>
<evidence type="ECO:0000256" key="2">
    <source>
        <dbReference type="ARBA" id="ARBA00022475"/>
    </source>
</evidence>
<dbReference type="PANTHER" id="PTHR43124">
    <property type="entry name" value="PURINE EFFLUX PUMP PBUE"/>
    <property type="match status" value="1"/>
</dbReference>
<feature type="transmembrane region" description="Helical" evidence="6">
    <location>
        <begin position="300"/>
        <end position="322"/>
    </location>
</feature>
<dbReference type="InterPro" id="IPR050189">
    <property type="entry name" value="MFS_Efflux_Transporters"/>
</dbReference>
<evidence type="ECO:0000256" key="1">
    <source>
        <dbReference type="ARBA" id="ARBA00004651"/>
    </source>
</evidence>
<dbReference type="InterPro" id="IPR020846">
    <property type="entry name" value="MFS_dom"/>
</dbReference>
<dbReference type="Proteomes" id="UP000037088">
    <property type="component" value="Unassembled WGS sequence"/>
</dbReference>
<keyword evidence="5 6" id="KW-0472">Membrane</keyword>
<name>A0A0L7T507_9GAMM</name>
<feature type="domain" description="Major facilitator superfamily (MFS) profile" evidence="7">
    <location>
        <begin position="15"/>
        <end position="389"/>
    </location>
</feature>
<dbReference type="Gene3D" id="1.20.1250.20">
    <property type="entry name" value="MFS general substrate transporter like domains"/>
    <property type="match status" value="1"/>
</dbReference>
<evidence type="ECO:0000256" key="4">
    <source>
        <dbReference type="ARBA" id="ARBA00022989"/>
    </source>
</evidence>
<feature type="transmembrane region" description="Helical" evidence="6">
    <location>
        <begin position="365"/>
        <end position="385"/>
    </location>
</feature>
<evidence type="ECO:0000259" key="7">
    <source>
        <dbReference type="PROSITE" id="PS50850"/>
    </source>
</evidence>
<sequence length="404" mass="43128">MSDINAVSRKTAWTRVLTLAVAAFIFNTTEYIPVGLLSDIGGSFGMASAQTGIMLTVYAWIVALMSLPLMLMTSNINRRTLLITVFGLFVCSHLLSFFAWSFDILLISRAGVALAHALFWSITASLAVRLAPAGKRAQALGLIASATALASVLGLPLGRMIGQGFGWRVTFLVIAAIAFLLLWLIVKVMPKLSSEDAGSVRSLNELFRRPALLGLYILAATVVTAHFTAFTYIEPFVEKVAGFSQHFATLLLLVLGAAGIVGSFIFSKFGEANLNLMLSGSIALLLTCLMLLSGAAVSELWMIALCLLWGVAFMIIGMSMQMKVLTLAPDATDVAMAMFSGIFNIGIGAGALLGNKVSTDISMASVGYVGAIPALMALVVAFLMFRKRASHTRQDQQPLVTEIK</sequence>
<keyword evidence="4 6" id="KW-1133">Transmembrane helix</keyword>
<feature type="transmembrane region" description="Helical" evidence="6">
    <location>
        <begin position="52"/>
        <end position="73"/>
    </location>
</feature>
<accession>A0A0L7T507</accession>
<dbReference type="EMBL" id="JRXE01000010">
    <property type="protein sequence ID" value="KOC90484.1"/>
    <property type="molecule type" value="Genomic_DNA"/>
</dbReference>